<dbReference type="EMBL" id="JAAZHI010000240">
    <property type="protein sequence ID" value="NLA57064.1"/>
    <property type="molecule type" value="Genomic_DNA"/>
</dbReference>
<feature type="transmembrane region" description="Helical" evidence="1">
    <location>
        <begin position="6"/>
        <end position="27"/>
    </location>
</feature>
<dbReference type="AlphaFoldDB" id="A0A7X6SWC3"/>
<organism evidence="2 3">
    <name type="scientific">Corynebacterium humireducens</name>
    <dbReference type="NCBI Taxonomy" id="1223514"/>
    <lineage>
        <taxon>Bacteria</taxon>
        <taxon>Bacillati</taxon>
        <taxon>Actinomycetota</taxon>
        <taxon>Actinomycetes</taxon>
        <taxon>Mycobacteriales</taxon>
        <taxon>Corynebacteriaceae</taxon>
        <taxon>Corynebacterium</taxon>
    </lineage>
</organism>
<proteinExistence type="predicted"/>
<keyword evidence="1" id="KW-0472">Membrane</keyword>
<keyword evidence="1" id="KW-0812">Transmembrane</keyword>
<evidence type="ECO:0000313" key="2">
    <source>
        <dbReference type="EMBL" id="NLA57064.1"/>
    </source>
</evidence>
<sequence>MLSRKIFSGLGIVLVVVGLGLAPFIYMQTGKLSLAVYGLIPVGIGIVYTVIAWVLARLEDMFNLDGGSRLSPSARLGTGTVLSVARTGMTVNDVPRYRISLRVRDADMSEFTGELKMLVPHHELDAVRPGALLPVIYEPSDPTRLYLVPEDRIAEAQQVLQRQQVQLGLADPRAAEVYDRGVPVTGGVMSMTPTGEIRHGQTGLETVLRFTNPHGVMVERSKRMFLPSSSLELVGVGRQVNLRVLPEDDTQLALELPARG</sequence>
<dbReference type="Proteomes" id="UP000557899">
    <property type="component" value="Unassembled WGS sequence"/>
</dbReference>
<evidence type="ECO:0000313" key="3">
    <source>
        <dbReference type="Proteomes" id="UP000557899"/>
    </source>
</evidence>
<keyword evidence="1" id="KW-1133">Transmembrane helix</keyword>
<comment type="caution">
    <text evidence="2">The sequence shown here is derived from an EMBL/GenBank/DDBJ whole genome shotgun (WGS) entry which is preliminary data.</text>
</comment>
<name>A0A7X6SWC3_9CORY</name>
<protein>
    <submittedName>
        <fullName evidence="2">Uncharacterized protein</fullName>
    </submittedName>
</protein>
<reference evidence="2 3" key="1">
    <citation type="journal article" date="2020" name="Biotechnol. Biofuels">
        <title>New insights from the biogas microbiome by comprehensive genome-resolved metagenomics of nearly 1600 species originating from multiple anaerobic digesters.</title>
        <authorList>
            <person name="Campanaro S."/>
            <person name="Treu L."/>
            <person name="Rodriguez-R L.M."/>
            <person name="Kovalovszki A."/>
            <person name="Ziels R.M."/>
            <person name="Maus I."/>
            <person name="Zhu X."/>
            <person name="Kougias P.G."/>
            <person name="Basile A."/>
            <person name="Luo G."/>
            <person name="Schluter A."/>
            <person name="Konstantinidis K.T."/>
            <person name="Angelidaki I."/>
        </authorList>
    </citation>
    <scope>NUCLEOTIDE SEQUENCE [LARGE SCALE GENOMIC DNA]</scope>
    <source>
        <strain evidence="2">AS15tlH2ME_198</strain>
    </source>
</reference>
<evidence type="ECO:0000256" key="1">
    <source>
        <dbReference type="SAM" id="Phobius"/>
    </source>
</evidence>
<feature type="transmembrane region" description="Helical" evidence="1">
    <location>
        <begin position="34"/>
        <end position="56"/>
    </location>
</feature>
<gene>
    <name evidence="2" type="ORF">GX859_12380</name>
</gene>
<accession>A0A7X6SWC3</accession>